<dbReference type="InterPro" id="IPR020568">
    <property type="entry name" value="Ribosomal_Su5_D2-typ_SF"/>
</dbReference>
<sequence length="510" mass="54283">MRLATVRTRALLGIQSPEVRVEVHIARGLPSLSIVGLPDAAMRESRDRVKAAIGNAGFEFPRRRVVVNLAPADLPKEGARFDLPIALGILAAAGEIPADALEAYCFLGELSLSGTLRPVNGVLPAACACGPAGQQLVVPEGNGSEAALAAETDSRVADHLLTVANALIKDSALPKTEPAVADKPARVADLEDVRGQHQARRALEVAAAGGHSLLFLGPPGTGKSMLAARLPGILPEMDDGEALEAAAVASVSGEGLDPARWRIRPFRCPHHTASGVALVGGGSQPRPGEISLAHRGVLFLDELPEFSRKVLEVLREPLESGEIHISRAARRATFPARFQLVAAMNPCPCGYQGDPIKACRCTEEQVERYRNRISGPLLDRIDLQVSVPRPERELLRPDAPPGESSAAVRERVMAARQRQQQRQGCLNAALDNGGIAAHCVPDPAGGQLIEQATERFGLSGRAYHRILRLARTLADLEGLEGIHAGHVAEAIQYRSLDRREATNPDPAMDA</sequence>
<reference evidence="5 6" key="1">
    <citation type="submission" date="2022-03" db="EMBL/GenBank/DDBJ databases">
        <title>Genomic Encyclopedia of Type Strains, Phase III (KMG-III): the genomes of soil and plant-associated and newly described type strains.</title>
        <authorList>
            <person name="Whitman W."/>
        </authorList>
    </citation>
    <scope>NUCLEOTIDE SEQUENCE [LARGE SCALE GENOMIC DNA]</scope>
    <source>
        <strain evidence="5 6">BSker1</strain>
    </source>
</reference>
<dbReference type="Gene3D" id="3.40.50.300">
    <property type="entry name" value="P-loop containing nucleotide triphosphate hydrolases"/>
    <property type="match status" value="1"/>
</dbReference>
<name>A0ABT1GA14_9GAMM</name>
<dbReference type="InterPro" id="IPR003593">
    <property type="entry name" value="AAA+_ATPase"/>
</dbReference>
<protein>
    <submittedName>
        <fullName evidence="5">Magnesium chelatase family protein</fullName>
    </submittedName>
</protein>
<evidence type="ECO:0000313" key="5">
    <source>
        <dbReference type="EMBL" id="MCP1728139.1"/>
    </source>
</evidence>
<dbReference type="InterPro" id="IPR045006">
    <property type="entry name" value="CHLI-like"/>
</dbReference>
<dbReference type="SUPFAM" id="SSF54211">
    <property type="entry name" value="Ribosomal protein S5 domain 2-like"/>
    <property type="match status" value="1"/>
</dbReference>
<keyword evidence="3" id="KW-0067">ATP-binding</keyword>
<evidence type="ECO:0000259" key="4">
    <source>
        <dbReference type="PROSITE" id="PS50051"/>
    </source>
</evidence>
<dbReference type="PRINTS" id="PR01657">
    <property type="entry name" value="MCMFAMILY"/>
</dbReference>
<dbReference type="Proteomes" id="UP001523550">
    <property type="component" value="Unassembled WGS sequence"/>
</dbReference>
<evidence type="ECO:0000256" key="2">
    <source>
        <dbReference type="ARBA" id="ARBA00022741"/>
    </source>
</evidence>
<dbReference type="Gene3D" id="3.30.230.10">
    <property type="match status" value="1"/>
</dbReference>
<evidence type="ECO:0000256" key="1">
    <source>
        <dbReference type="ARBA" id="ARBA00006354"/>
    </source>
</evidence>
<comment type="similarity">
    <text evidence="1">Belongs to the Mg-chelatase subunits D/I family. ComM subfamily.</text>
</comment>
<dbReference type="SUPFAM" id="SSF52540">
    <property type="entry name" value="P-loop containing nucleoside triphosphate hydrolases"/>
    <property type="match status" value="1"/>
</dbReference>
<gene>
    <name evidence="5" type="ORF">J2T60_002139</name>
</gene>
<dbReference type="PANTHER" id="PTHR32039">
    <property type="entry name" value="MAGNESIUM-CHELATASE SUBUNIT CHLI"/>
    <property type="match status" value="1"/>
</dbReference>
<organism evidence="5 6">
    <name type="scientific">Natronospira proteinivora</name>
    <dbReference type="NCBI Taxonomy" id="1807133"/>
    <lineage>
        <taxon>Bacteria</taxon>
        <taxon>Pseudomonadati</taxon>
        <taxon>Pseudomonadota</taxon>
        <taxon>Gammaproteobacteria</taxon>
        <taxon>Natronospirales</taxon>
        <taxon>Natronospiraceae</taxon>
        <taxon>Natronospira</taxon>
    </lineage>
</organism>
<dbReference type="InterPro" id="IPR001208">
    <property type="entry name" value="MCM_dom"/>
</dbReference>
<dbReference type="InterPro" id="IPR025158">
    <property type="entry name" value="Mg_chelat-rel_C"/>
</dbReference>
<dbReference type="InterPro" id="IPR014721">
    <property type="entry name" value="Ribsml_uS5_D2-typ_fold_subgr"/>
</dbReference>
<dbReference type="Pfam" id="PF01078">
    <property type="entry name" value="Mg_chelatase"/>
    <property type="match status" value="1"/>
</dbReference>
<dbReference type="NCBIfam" id="TIGR00368">
    <property type="entry name" value="YifB family Mg chelatase-like AAA ATPase"/>
    <property type="match status" value="1"/>
</dbReference>
<evidence type="ECO:0000256" key="3">
    <source>
        <dbReference type="ARBA" id="ARBA00022840"/>
    </source>
</evidence>
<feature type="domain" description="MCM C-terminal AAA(+) ATPase" evidence="4">
    <location>
        <begin position="288"/>
        <end position="383"/>
    </location>
</feature>
<proteinExistence type="inferred from homology"/>
<dbReference type="InterPro" id="IPR027417">
    <property type="entry name" value="P-loop_NTPase"/>
</dbReference>
<dbReference type="InterPro" id="IPR004482">
    <property type="entry name" value="Mg_chelat-rel"/>
</dbReference>
<accession>A0ABT1GA14</accession>
<dbReference type="InterPro" id="IPR000523">
    <property type="entry name" value="Mg_chelatse_chII-like_cat_dom"/>
</dbReference>
<dbReference type="SMART" id="SM00382">
    <property type="entry name" value="AAA"/>
    <property type="match status" value="1"/>
</dbReference>
<dbReference type="NCBIfam" id="NF007365">
    <property type="entry name" value="PRK09862.1"/>
    <property type="match status" value="1"/>
</dbReference>
<dbReference type="PROSITE" id="PS50051">
    <property type="entry name" value="MCM_2"/>
    <property type="match status" value="1"/>
</dbReference>
<keyword evidence="6" id="KW-1185">Reference proteome</keyword>
<dbReference type="Pfam" id="PF13335">
    <property type="entry name" value="Mg_chelatase_C"/>
    <property type="match status" value="1"/>
</dbReference>
<comment type="caution">
    <text evidence="5">The sequence shown here is derived from an EMBL/GenBank/DDBJ whole genome shotgun (WGS) entry which is preliminary data.</text>
</comment>
<dbReference type="EMBL" id="JALJYF010000002">
    <property type="protein sequence ID" value="MCP1728139.1"/>
    <property type="molecule type" value="Genomic_DNA"/>
</dbReference>
<keyword evidence="2" id="KW-0547">Nucleotide-binding</keyword>
<dbReference type="RefSeq" id="WP_253449709.1">
    <property type="nucleotide sequence ID" value="NZ_JALJYF010000002.1"/>
</dbReference>
<evidence type="ECO:0000313" key="6">
    <source>
        <dbReference type="Proteomes" id="UP001523550"/>
    </source>
</evidence>
<dbReference type="PANTHER" id="PTHR32039:SF7">
    <property type="entry name" value="COMPETENCE PROTEIN COMM"/>
    <property type="match status" value="1"/>
</dbReference>
<dbReference type="Pfam" id="PF13541">
    <property type="entry name" value="ChlI"/>
    <property type="match status" value="1"/>
</dbReference>